<dbReference type="AlphaFoldDB" id="U6KPX2"/>
<keyword evidence="3" id="KW-1185">Reference proteome</keyword>
<feature type="compositionally biased region" description="Low complexity" evidence="1">
    <location>
        <begin position="25"/>
        <end position="35"/>
    </location>
</feature>
<evidence type="ECO:0000256" key="1">
    <source>
        <dbReference type="SAM" id="MobiDB-lite"/>
    </source>
</evidence>
<gene>
    <name evidence="2" type="ORF">ETH_00029035</name>
</gene>
<evidence type="ECO:0000313" key="2">
    <source>
        <dbReference type="EMBL" id="CDJ38948.1"/>
    </source>
</evidence>
<feature type="compositionally biased region" description="Basic and acidic residues" evidence="1">
    <location>
        <begin position="13"/>
        <end position="24"/>
    </location>
</feature>
<dbReference type="GeneID" id="25254900"/>
<dbReference type="InterPro" id="IPR029064">
    <property type="entry name" value="Ribosomal_eL30-like_sf"/>
</dbReference>
<evidence type="ECO:0000313" key="3">
    <source>
        <dbReference type="Proteomes" id="UP000030747"/>
    </source>
</evidence>
<name>U6KPX2_EIMTE</name>
<dbReference type="SUPFAM" id="SSF55315">
    <property type="entry name" value="L30e-like"/>
    <property type="match status" value="1"/>
</dbReference>
<feature type="region of interest" description="Disordered" evidence="1">
    <location>
        <begin position="1"/>
        <end position="78"/>
    </location>
</feature>
<dbReference type="Proteomes" id="UP000030747">
    <property type="component" value="Unassembled WGS sequence"/>
</dbReference>
<protein>
    <recommendedName>
        <fullName evidence="4">Ribosomal protein L7Ae/L30e/S12e/Gadd45 domain-containing protein</fullName>
    </recommendedName>
</protein>
<accession>U6KPX2</accession>
<organism evidence="2 3">
    <name type="scientific">Eimeria tenella</name>
    <name type="common">Coccidian parasite</name>
    <dbReference type="NCBI Taxonomy" id="5802"/>
    <lineage>
        <taxon>Eukaryota</taxon>
        <taxon>Sar</taxon>
        <taxon>Alveolata</taxon>
        <taxon>Apicomplexa</taxon>
        <taxon>Conoidasida</taxon>
        <taxon>Coccidia</taxon>
        <taxon>Eucoccidiorida</taxon>
        <taxon>Eimeriorina</taxon>
        <taxon>Eimeriidae</taxon>
        <taxon>Eimeria</taxon>
    </lineage>
</organism>
<reference evidence="2" key="1">
    <citation type="submission" date="2013-10" db="EMBL/GenBank/DDBJ databases">
        <title>Genomic analysis of the causative agents of coccidiosis in chickens.</title>
        <authorList>
            <person name="Reid A.J."/>
            <person name="Blake D."/>
            <person name="Billington K."/>
            <person name="Browne H."/>
            <person name="Dunn M."/>
            <person name="Hung S."/>
            <person name="Kawahara F."/>
            <person name="Miranda-Saavedra D."/>
            <person name="Mourier T."/>
            <person name="Nagra H."/>
            <person name="Otto T.D."/>
            <person name="Rawlings N."/>
            <person name="Sanchez A."/>
            <person name="Sanders M."/>
            <person name="Subramaniam C."/>
            <person name="Tay Y."/>
            <person name="Dear P."/>
            <person name="Doerig C."/>
            <person name="Gruber A."/>
            <person name="Parkinson J."/>
            <person name="Shirley M."/>
            <person name="Wan K.L."/>
            <person name="Berriman M."/>
            <person name="Tomley F."/>
            <person name="Pain A."/>
        </authorList>
    </citation>
    <scope>NUCLEOTIDE SEQUENCE [LARGE SCALE GENOMIC DNA]</scope>
    <source>
        <strain evidence="2">Houghton</strain>
    </source>
</reference>
<dbReference type="RefSeq" id="XP_013229703.1">
    <property type="nucleotide sequence ID" value="XM_013374249.1"/>
</dbReference>
<evidence type="ECO:0008006" key="4">
    <source>
        <dbReference type="Google" id="ProtNLM"/>
    </source>
</evidence>
<dbReference type="VEuPathDB" id="ToxoDB:ETH_00029035"/>
<feature type="compositionally biased region" description="Basic and acidic residues" evidence="1">
    <location>
        <begin position="48"/>
        <end position="62"/>
    </location>
</feature>
<reference evidence="2" key="2">
    <citation type="submission" date="2013-10" db="EMBL/GenBank/DDBJ databases">
        <authorList>
            <person name="Aslett M."/>
        </authorList>
    </citation>
    <scope>NUCLEOTIDE SEQUENCE [LARGE SCALE GENOMIC DNA]</scope>
    <source>
        <strain evidence="2">Houghton</strain>
    </source>
</reference>
<dbReference type="Gene3D" id="3.30.1330.30">
    <property type="match status" value="1"/>
</dbReference>
<dbReference type="VEuPathDB" id="ToxoDB:ETH2_1320900"/>
<feature type="compositionally biased region" description="Low complexity" evidence="1">
    <location>
        <begin position="1"/>
        <end position="10"/>
    </location>
</feature>
<dbReference type="EMBL" id="HG674134">
    <property type="protein sequence ID" value="CDJ38948.1"/>
    <property type="molecule type" value="Genomic_DNA"/>
</dbReference>
<proteinExistence type="predicted"/>
<sequence>MRTVLQVQLRQQRKQEKKEDRAAAKEAAAAALQQQLRRRQQAISDGQDQLHEEQQEVDEAKSSDSSSSSSSEDEALDLSMSTRKKPLLVLLAANLEPTVTPGGLTDQVHALRAAAAAAKVPVGVVSTRNVLKKGVRLATRQSCVCIIDAQGAEPLLQQLLRLIVQQRQQQQQQQIQEEKLLQQVCSLALSGEASSNAE</sequence>